<evidence type="ECO:0000256" key="1">
    <source>
        <dbReference type="SAM" id="Phobius"/>
    </source>
</evidence>
<keyword evidence="1" id="KW-0812">Transmembrane</keyword>
<keyword evidence="1" id="KW-0472">Membrane</keyword>
<dbReference type="EMBL" id="GFTR01000360">
    <property type="protein sequence ID" value="JAW16066.1"/>
    <property type="molecule type" value="Transcribed_RNA"/>
</dbReference>
<sequence length="71" mass="9052">MTEFHIFPPRFLIFWISSVTKLRRSYTEMYYFWNFYFTFLSLTLIFVKLINSQRAWFLSWECDYHSFNFIY</sequence>
<evidence type="ECO:0000313" key="2">
    <source>
        <dbReference type="EMBL" id="JAW16066.1"/>
    </source>
</evidence>
<feature type="transmembrane region" description="Helical" evidence="1">
    <location>
        <begin position="30"/>
        <end position="50"/>
    </location>
</feature>
<name>A0A224XU40_9HEMI</name>
<protein>
    <submittedName>
        <fullName evidence="2">Uncharacterized protein</fullName>
    </submittedName>
</protein>
<proteinExistence type="predicted"/>
<organism evidence="2">
    <name type="scientific">Panstrongylus lignarius</name>
    <dbReference type="NCBI Taxonomy" id="156445"/>
    <lineage>
        <taxon>Eukaryota</taxon>
        <taxon>Metazoa</taxon>
        <taxon>Ecdysozoa</taxon>
        <taxon>Arthropoda</taxon>
        <taxon>Hexapoda</taxon>
        <taxon>Insecta</taxon>
        <taxon>Pterygota</taxon>
        <taxon>Neoptera</taxon>
        <taxon>Paraneoptera</taxon>
        <taxon>Hemiptera</taxon>
        <taxon>Heteroptera</taxon>
        <taxon>Panheteroptera</taxon>
        <taxon>Cimicomorpha</taxon>
        <taxon>Reduviidae</taxon>
        <taxon>Triatominae</taxon>
        <taxon>Panstrongylus</taxon>
    </lineage>
</organism>
<dbReference type="AlphaFoldDB" id="A0A224XU40"/>
<keyword evidence="1" id="KW-1133">Transmembrane helix</keyword>
<reference evidence="2" key="1">
    <citation type="journal article" date="2018" name="PLoS Negl. Trop. Dis.">
        <title>An insight into the salivary gland and fat body transcriptome of Panstrongylus lignarius (Hemiptera: Heteroptera), the main vector of Chagas disease in Peru.</title>
        <authorList>
            <person name="Nevoa J.C."/>
            <person name="Mendes M.T."/>
            <person name="da Silva M.V."/>
            <person name="Soares S.C."/>
            <person name="Oliveira C.J.F."/>
            <person name="Ribeiro J.M.C."/>
        </authorList>
    </citation>
    <scope>NUCLEOTIDE SEQUENCE</scope>
</reference>
<accession>A0A224XU40</accession>